<evidence type="ECO:0000256" key="3">
    <source>
        <dbReference type="HAMAP-Rule" id="MF_00170"/>
    </source>
</evidence>
<dbReference type="AlphaFoldDB" id="A0A250IXN4"/>
<dbReference type="PANTHER" id="PTHR43748">
    <property type="entry name" value="RIBOSE-5-PHOSPHATE ISOMERASE 3, CHLOROPLASTIC-RELATED"/>
    <property type="match status" value="1"/>
</dbReference>
<protein>
    <recommendedName>
        <fullName evidence="3">Ribose-5-phosphate isomerase A</fullName>
        <ecNumber evidence="3">5.3.1.6</ecNumber>
    </recommendedName>
    <alternativeName>
        <fullName evidence="3">Phosphoriboisomerase A</fullName>
        <shortName evidence="3">PRI</shortName>
    </alternativeName>
</protein>
<evidence type="ECO:0000256" key="2">
    <source>
        <dbReference type="ARBA" id="ARBA00023235"/>
    </source>
</evidence>
<dbReference type="HAMAP" id="MF_00170">
    <property type="entry name" value="Rib_5P_isom_A"/>
    <property type="match status" value="1"/>
</dbReference>
<feature type="active site" description="Proton acceptor" evidence="3">
    <location>
        <position position="117"/>
    </location>
</feature>
<accession>A0A250IXN4</accession>
<dbReference type="SUPFAM" id="SSF100950">
    <property type="entry name" value="NagB/RpiA/CoA transferase-like"/>
    <property type="match status" value="1"/>
</dbReference>
<feature type="binding site" evidence="3">
    <location>
        <begin position="108"/>
        <end position="111"/>
    </location>
    <ligand>
        <name>substrate</name>
    </ligand>
</feature>
<evidence type="ECO:0000313" key="5">
    <source>
        <dbReference type="EMBL" id="ATB35998.1"/>
    </source>
</evidence>
<dbReference type="SUPFAM" id="SSF75445">
    <property type="entry name" value="D-ribose-5-phosphate isomerase (RpiA), lid domain"/>
    <property type="match status" value="1"/>
</dbReference>
<feature type="binding site" evidence="3">
    <location>
        <begin position="95"/>
        <end position="98"/>
    </location>
    <ligand>
        <name>substrate</name>
    </ligand>
</feature>
<reference evidence="5 6" key="1">
    <citation type="submission" date="2017-06" db="EMBL/GenBank/DDBJ databases">
        <title>Sequencing and comparative analysis of myxobacterial genomes.</title>
        <authorList>
            <person name="Rupp O."/>
            <person name="Goesmann A."/>
            <person name="Sogaard-Andersen L."/>
        </authorList>
    </citation>
    <scope>NUCLEOTIDE SEQUENCE [LARGE SCALE GENOMIC DNA]</scope>
    <source>
        <strain evidence="5 6">DSM 52655</strain>
    </source>
</reference>
<feature type="binding site" evidence="3">
    <location>
        <begin position="38"/>
        <end position="41"/>
    </location>
    <ligand>
        <name>substrate</name>
    </ligand>
</feature>
<dbReference type="FunFam" id="3.40.50.1360:FF:000001">
    <property type="entry name" value="Ribose-5-phosphate isomerase A"/>
    <property type="match status" value="1"/>
</dbReference>
<dbReference type="Gene3D" id="3.30.70.260">
    <property type="match status" value="1"/>
</dbReference>
<comment type="catalytic activity">
    <reaction evidence="1 3">
        <text>aldehydo-D-ribose 5-phosphate = D-ribulose 5-phosphate</text>
        <dbReference type="Rhea" id="RHEA:14657"/>
        <dbReference type="ChEBI" id="CHEBI:58121"/>
        <dbReference type="ChEBI" id="CHEBI:58273"/>
        <dbReference type="EC" id="5.3.1.6"/>
    </reaction>
</comment>
<proteinExistence type="inferred from homology"/>
<dbReference type="NCBIfam" id="TIGR00021">
    <property type="entry name" value="rpiA"/>
    <property type="match status" value="1"/>
</dbReference>
<dbReference type="Pfam" id="PF06026">
    <property type="entry name" value="Rib_5-P_isom_A"/>
    <property type="match status" value="1"/>
</dbReference>
<dbReference type="InterPro" id="IPR050262">
    <property type="entry name" value="Ribose-5P_isomerase"/>
</dbReference>
<dbReference type="GO" id="GO:0004751">
    <property type="term" value="F:ribose-5-phosphate isomerase activity"/>
    <property type="evidence" value="ECO:0007669"/>
    <property type="project" value="UniProtKB-UniRule"/>
</dbReference>
<comment type="function">
    <text evidence="3">Catalyzes the reversible conversion of ribose-5-phosphate to ribulose 5-phosphate.</text>
</comment>
<dbReference type="InterPro" id="IPR004788">
    <property type="entry name" value="Ribose5P_isomerase_type_A"/>
</dbReference>
<dbReference type="Gene3D" id="3.40.50.1360">
    <property type="match status" value="1"/>
</dbReference>
<dbReference type="CDD" id="cd01398">
    <property type="entry name" value="RPI_A"/>
    <property type="match status" value="1"/>
</dbReference>
<evidence type="ECO:0000256" key="1">
    <source>
        <dbReference type="ARBA" id="ARBA00001713"/>
    </source>
</evidence>
<dbReference type="GO" id="GO:0009052">
    <property type="term" value="P:pentose-phosphate shunt, non-oxidative branch"/>
    <property type="evidence" value="ECO:0007669"/>
    <property type="project" value="UniProtKB-UniRule"/>
</dbReference>
<feature type="binding site" evidence="3">
    <location>
        <position position="135"/>
    </location>
    <ligand>
        <name>substrate</name>
    </ligand>
</feature>
<dbReference type="NCBIfam" id="NF001924">
    <property type="entry name" value="PRK00702.1"/>
    <property type="match status" value="1"/>
</dbReference>
<dbReference type="InterPro" id="IPR037171">
    <property type="entry name" value="NagB/RpiA_transferase-like"/>
</dbReference>
<organism evidence="5 6">
    <name type="scientific">Cystobacter fuscus</name>
    <dbReference type="NCBI Taxonomy" id="43"/>
    <lineage>
        <taxon>Bacteria</taxon>
        <taxon>Pseudomonadati</taxon>
        <taxon>Myxococcota</taxon>
        <taxon>Myxococcia</taxon>
        <taxon>Myxococcales</taxon>
        <taxon>Cystobacterineae</taxon>
        <taxon>Archangiaceae</taxon>
        <taxon>Cystobacter</taxon>
    </lineage>
</organism>
<comment type="similarity">
    <text evidence="3">Belongs to the ribose 5-phosphate isomerase family.</text>
</comment>
<feature type="compositionally biased region" description="Basic and acidic residues" evidence="4">
    <location>
        <begin position="12"/>
        <end position="25"/>
    </location>
</feature>
<dbReference type="PANTHER" id="PTHR43748:SF3">
    <property type="entry name" value="RIBOSE-5-PHOSPHATE ISOMERASE 3, CHLOROPLASTIC-RELATED"/>
    <property type="match status" value="1"/>
</dbReference>
<name>A0A250IXN4_9BACT</name>
<keyword evidence="2 3" id="KW-0413">Isomerase</keyword>
<gene>
    <name evidence="3" type="primary">rpiA</name>
    <name evidence="5" type="ORF">CYFUS_001412</name>
</gene>
<dbReference type="EC" id="5.3.1.6" evidence="3"/>
<sequence length="239" mass="25162">MSPSVEKGAANDIDRHKREAAERAVESMQPGMVVGLGTGSTAAHVVHRLAALRSEGKLLDVKGVPTSHRTAVLAESLGIPLTTLEAHPVLDLCIDGADEVDPELRLIKGGGGALLREKIVAQASRRVIIVVDEGKLSPRLGTRWAVPVEVLPFGWRSQALYLEGLGARVTQRLGPGGSPFVTDQGHFILDCAWGALEQPEALAARLQARAGIVEHGLFLGLTSELIVAGSGGVEVRHPG</sequence>
<dbReference type="RefSeq" id="WP_095984550.1">
    <property type="nucleotide sequence ID" value="NZ_CP022098.1"/>
</dbReference>
<evidence type="ECO:0000313" key="6">
    <source>
        <dbReference type="Proteomes" id="UP000217257"/>
    </source>
</evidence>
<dbReference type="InterPro" id="IPR020672">
    <property type="entry name" value="Ribose5P_isomerase_typA_subgr"/>
</dbReference>
<dbReference type="EMBL" id="CP022098">
    <property type="protein sequence ID" value="ATB35998.1"/>
    <property type="molecule type" value="Genomic_DNA"/>
</dbReference>
<feature type="region of interest" description="Disordered" evidence="4">
    <location>
        <begin position="1"/>
        <end position="26"/>
    </location>
</feature>
<dbReference type="Proteomes" id="UP000217257">
    <property type="component" value="Chromosome"/>
</dbReference>
<dbReference type="KEGG" id="cfus:CYFUS_001412"/>
<dbReference type="UniPathway" id="UPA00115">
    <property type="reaction ID" value="UER00412"/>
</dbReference>
<evidence type="ECO:0000256" key="4">
    <source>
        <dbReference type="SAM" id="MobiDB-lite"/>
    </source>
</evidence>
<comment type="subunit">
    <text evidence="3">Homodimer.</text>
</comment>
<comment type="pathway">
    <text evidence="3">Carbohydrate degradation; pentose phosphate pathway; D-ribose 5-phosphate from D-ribulose 5-phosphate (non-oxidative stage): step 1/1.</text>
</comment>